<dbReference type="SUPFAM" id="SSF53850">
    <property type="entry name" value="Periplasmic binding protein-like II"/>
    <property type="match status" value="1"/>
</dbReference>
<dbReference type="InterPro" id="IPR006059">
    <property type="entry name" value="SBP"/>
</dbReference>
<sequence>MRRSKIVALGLMAVLLPASACGGGSQPDNSEPATFDTSPSGELKAWGFDNADDVGKARLDYAKSKLGQVTISLDATGFDAQKFTTRLASGDVPDVVQMDRQFVATYAAQDLIMPVDACFSAWKMDPKTQFYPAVTADVSYQDKIWAVPQFFQPAAVMLNQRVLDAEGVQPSEIDTSKPDELIATAKKLSTADGGKPTRLGFDAVPTGQGPLWLLSYGGRLVDDQGKPALDDPNNAKAIAFLKKLADAQGGYAKVKSFSDSFDFFGKNNQFVSDQVAAQVDAQWYVNVLSPYVKQVKLGAVPFKDQNGQPFAVTGGSAFVIPVKAKNPDAACAWMINLVTDEAWMAAADARAATLKKTPGAINTGLFTGSPSADKAIKEKYVTGSGNAGFDQTIQTFYEVVGNGKSLGASPAGQTIQSELNNAIVAALLGQKTPEQALADAQAAAMRAYDKIAG</sequence>
<proteinExistence type="predicted"/>
<accession>A0ABP7A2Y0</accession>
<dbReference type="PANTHER" id="PTHR43649:SF12">
    <property type="entry name" value="DIACETYLCHITOBIOSE BINDING PROTEIN DASA"/>
    <property type="match status" value="1"/>
</dbReference>
<keyword evidence="3" id="KW-1185">Reference proteome</keyword>
<reference evidence="3" key="1">
    <citation type="journal article" date="2019" name="Int. J. Syst. Evol. Microbiol.">
        <title>The Global Catalogue of Microorganisms (GCM) 10K type strain sequencing project: providing services to taxonomists for standard genome sequencing and annotation.</title>
        <authorList>
            <consortium name="The Broad Institute Genomics Platform"/>
            <consortium name="The Broad Institute Genome Sequencing Center for Infectious Disease"/>
            <person name="Wu L."/>
            <person name="Ma J."/>
        </authorList>
    </citation>
    <scope>NUCLEOTIDE SEQUENCE [LARGE SCALE GENOMIC DNA]</scope>
    <source>
        <strain evidence="3">JCM 16929</strain>
    </source>
</reference>
<dbReference type="Gene3D" id="3.40.190.10">
    <property type="entry name" value="Periplasmic binding protein-like II"/>
    <property type="match status" value="1"/>
</dbReference>
<dbReference type="EMBL" id="BAABAB010000019">
    <property type="protein sequence ID" value="GAA3623927.1"/>
    <property type="molecule type" value="Genomic_DNA"/>
</dbReference>
<gene>
    <name evidence="2" type="ORF">GCM10022236_27850</name>
</gene>
<protein>
    <submittedName>
        <fullName evidence="2">Extracellular solute-binding protein</fullName>
    </submittedName>
</protein>
<dbReference type="InterPro" id="IPR050490">
    <property type="entry name" value="Bact_solute-bd_prot1"/>
</dbReference>
<evidence type="ECO:0000313" key="3">
    <source>
        <dbReference type="Proteomes" id="UP001501490"/>
    </source>
</evidence>
<organism evidence="2 3">
    <name type="scientific">Microlunatus ginsengisoli</name>
    <dbReference type="NCBI Taxonomy" id="363863"/>
    <lineage>
        <taxon>Bacteria</taxon>
        <taxon>Bacillati</taxon>
        <taxon>Actinomycetota</taxon>
        <taxon>Actinomycetes</taxon>
        <taxon>Propionibacteriales</taxon>
        <taxon>Propionibacteriaceae</taxon>
        <taxon>Microlunatus</taxon>
    </lineage>
</organism>
<feature type="signal peptide" evidence="1">
    <location>
        <begin position="1"/>
        <end position="20"/>
    </location>
</feature>
<dbReference type="Proteomes" id="UP001501490">
    <property type="component" value="Unassembled WGS sequence"/>
</dbReference>
<evidence type="ECO:0000313" key="2">
    <source>
        <dbReference type="EMBL" id="GAA3623927.1"/>
    </source>
</evidence>
<name>A0ABP7A2Y0_9ACTN</name>
<comment type="caution">
    <text evidence="2">The sequence shown here is derived from an EMBL/GenBank/DDBJ whole genome shotgun (WGS) entry which is preliminary data.</text>
</comment>
<dbReference type="PANTHER" id="PTHR43649">
    <property type="entry name" value="ARABINOSE-BINDING PROTEIN-RELATED"/>
    <property type="match status" value="1"/>
</dbReference>
<feature type="chain" id="PRO_5047122110" evidence="1">
    <location>
        <begin position="21"/>
        <end position="453"/>
    </location>
</feature>
<dbReference type="RefSeq" id="WP_344805494.1">
    <property type="nucleotide sequence ID" value="NZ_BAABAB010000019.1"/>
</dbReference>
<dbReference type="Pfam" id="PF01547">
    <property type="entry name" value="SBP_bac_1"/>
    <property type="match status" value="1"/>
</dbReference>
<evidence type="ECO:0000256" key="1">
    <source>
        <dbReference type="SAM" id="SignalP"/>
    </source>
</evidence>
<keyword evidence="1" id="KW-0732">Signal</keyword>